<dbReference type="Pfam" id="PF02080">
    <property type="entry name" value="TrkA_C"/>
    <property type="match status" value="1"/>
</dbReference>
<keyword evidence="4 7" id="KW-0812">Transmembrane</keyword>
<dbReference type="KEGG" id="manq:L1994_10725"/>
<dbReference type="InterPro" id="IPR038770">
    <property type="entry name" value="Na+/solute_symporter_sf"/>
</dbReference>
<dbReference type="EMBL" id="CP091092">
    <property type="protein sequence ID" value="WFN36599.1"/>
    <property type="molecule type" value="Genomic_DNA"/>
</dbReference>
<dbReference type="PROSITE" id="PS51201">
    <property type="entry name" value="RCK_N"/>
    <property type="match status" value="1"/>
</dbReference>
<feature type="transmembrane region" description="Helical" evidence="7">
    <location>
        <begin position="148"/>
        <end position="170"/>
    </location>
</feature>
<keyword evidence="5 7" id="KW-1133">Transmembrane helix</keyword>
<feature type="transmembrane region" description="Helical" evidence="7">
    <location>
        <begin position="6"/>
        <end position="25"/>
    </location>
</feature>
<dbReference type="InterPro" id="IPR003148">
    <property type="entry name" value="RCK_N"/>
</dbReference>
<organism evidence="10 11">
    <name type="scientific">Methanomicrobium antiquum</name>
    <dbReference type="NCBI Taxonomy" id="487686"/>
    <lineage>
        <taxon>Archaea</taxon>
        <taxon>Methanobacteriati</taxon>
        <taxon>Methanobacteriota</taxon>
        <taxon>Stenosarchaea group</taxon>
        <taxon>Methanomicrobia</taxon>
        <taxon>Methanomicrobiales</taxon>
        <taxon>Methanomicrobiaceae</taxon>
        <taxon>Methanomicrobium</taxon>
    </lineage>
</organism>
<name>A0AAF0FQ47_9EURY</name>
<feature type="transmembrane region" description="Helical" evidence="7">
    <location>
        <begin position="115"/>
        <end position="136"/>
    </location>
</feature>
<dbReference type="Pfam" id="PF02254">
    <property type="entry name" value="TrkA_N"/>
    <property type="match status" value="1"/>
</dbReference>
<evidence type="ECO:0000259" key="9">
    <source>
        <dbReference type="PROSITE" id="PS51202"/>
    </source>
</evidence>
<dbReference type="SUPFAM" id="SSF116726">
    <property type="entry name" value="TrkA C-terminal domain-like"/>
    <property type="match status" value="1"/>
</dbReference>
<dbReference type="RefSeq" id="WP_278099434.1">
    <property type="nucleotide sequence ID" value="NZ_CP091092.1"/>
</dbReference>
<dbReference type="PANTHER" id="PTHR42751:SF3">
    <property type="entry name" value="SODIUM_GLUTAMATE SYMPORTER"/>
    <property type="match status" value="1"/>
</dbReference>
<keyword evidence="6 7" id="KW-0472">Membrane</keyword>
<dbReference type="PANTHER" id="PTHR42751">
    <property type="entry name" value="SODIUM/HYDROGEN EXCHANGER FAMILY/TRKA DOMAIN PROTEIN"/>
    <property type="match status" value="1"/>
</dbReference>
<dbReference type="InterPro" id="IPR036721">
    <property type="entry name" value="RCK_C_sf"/>
</dbReference>
<keyword evidence="3" id="KW-0813">Transport</keyword>
<proteinExistence type="inferred from homology"/>
<evidence type="ECO:0000313" key="10">
    <source>
        <dbReference type="EMBL" id="WFN36599.1"/>
    </source>
</evidence>
<evidence type="ECO:0000256" key="7">
    <source>
        <dbReference type="SAM" id="Phobius"/>
    </source>
</evidence>
<keyword evidence="11" id="KW-1185">Reference proteome</keyword>
<dbReference type="Proteomes" id="UP001218895">
    <property type="component" value="Chromosome"/>
</dbReference>
<comment type="similarity">
    <text evidence="2">Belongs to the monovalent cation:proton antiporter 2 (CPA2) transporter (TC 2.A.37) family.</text>
</comment>
<comment type="subcellular location">
    <subcellularLocation>
        <location evidence="1">Membrane</location>
        <topology evidence="1">Multi-pass membrane protein</topology>
    </subcellularLocation>
</comment>
<dbReference type="InterPro" id="IPR036291">
    <property type="entry name" value="NAD(P)-bd_dom_sf"/>
</dbReference>
<dbReference type="AlphaFoldDB" id="A0AAF0FQ47"/>
<feature type="transmembrane region" description="Helical" evidence="7">
    <location>
        <begin position="272"/>
        <end position="305"/>
    </location>
</feature>
<feature type="domain" description="RCK N-terminal" evidence="8">
    <location>
        <begin position="424"/>
        <end position="541"/>
    </location>
</feature>
<sequence length="698" mass="76067">MDVETELIMAVFIILACALVVLFIGRHFNLPMIIGYFLTGIIVGPSLLGLVTDEHVSLLAELGVILLMFTIGLEMSLKNLLAMRKKILVTGGLQLVLTTVSVIAIMIHLGFEFNVAILTGFMVAPSSTAIIMNLYQQKGEINSVHGKTSLGILIFQDISVIPMMLLVPIIAGTSSGNITMEILNLIFGMILLCIILVAAIFLVPRLLNKVAEIRSNELFIITIVVICFGIAWLMSLNGVSLALGAFLAGIAISESEYSHEVVGQIMPIRDILTSFFFVSIGMMLSLSFLSDHLLAVILLAIAVIIGKSLINYVSIKAIGVASGAAFLSAAGVSQIGEFSFILGSTGLSTGILTNDFYQILLAVSIITMAITPFIVDFAPKLNSYFSGRRGVFHDSSSVSTTSSADADMENDKIPADEKILHKPNDHVIIAGYGVVGQHVAKALRKMGVDYVIIELNPDTIKSQREKGENVVYGDARHESVLEHSGIDTARAIILTIPDTAAVKAVITTIRRKNPKIGIITRSRFISEIAELYHLGADEVIVDEREAAIQIFRRILANEQVPQQELDQLVRQIRCELYDQYFEKQVLPDINFDTKTGLFGHFSSRLKSADEKLPKRRNSVEQIHVGKNSEVCKKSLGELMLRANYGVSVIAIRRGGAEKDEIAPQKNTVLKEGDTAVVIGDRTSIAGIIPLFMEKEDNS</sequence>
<dbReference type="Gene3D" id="1.20.1530.20">
    <property type="match status" value="1"/>
</dbReference>
<dbReference type="GO" id="GO:0006813">
    <property type="term" value="P:potassium ion transport"/>
    <property type="evidence" value="ECO:0007669"/>
    <property type="project" value="InterPro"/>
</dbReference>
<accession>A0AAF0FQ47</accession>
<protein>
    <submittedName>
        <fullName evidence="10">Cation:proton antiporter</fullName>
    </submittedName>
</protein>
<feature type="transmembrane region" description="Helical" evidence="7">
    <location>
        <begin position="182"/>
        <end position="207"/>
    </location>
</feature>
<dbReference type="GO" id="GO:0015297">
    <property type="term" value="F:antiporter activity"/>
    <property type="evidence" value="ECO:0007669"/>
    <property type="project" value="InterPro"/>
</dbReference>
<evidence type="ECO:0000256" key="4">
    <source>
        <dbReference type="ARBA" id="ARBA00022692"/>
    </source>
</evidence>
<feature type="domain" description="RCK C-terminal" evidence="9">
    <location>
        <begin position="607"/>
        <end position="693"/>
    </location>
</feature>
<dbReference type="PROSITE" id="PS51202">
    <property type="entry name" value="RCK_C"/>
    <property type="match status" value="1"/>
</dbReference>
<dbReference type="InterPro" id="IPR006153">
    <property type="entry name" value="Cation/H_exchanger_TM"/>
</dbReference>
<feature type="transmembrane region" description="Helical" evidence="7">
    <location>
        <begin position="356"/>
        <end position="379"/>
    </location>
</feature>
<evidence type="ECO:0000256" key="1">
    <source>
        <dbReference type="ARBA" id="ARBA00004141"/>
    </source>
</evidence>
<dbReference type="Gene3D" id="3.30.70.1450">
    <property type="entry name" value="Regulator of K+ conductance, C-terminal domain"/>
    <property type="match status" value="1"/>
</dbReference>
<feature type="transmembrane region" description="Helical" evidence="7">
    <location>
        <begin position="32"/>
        <end position="50"/>
    </location>
</feature>
<dbReference type="GO" id="GO:0016020">
    <property type="term" value="C:membrane"/>
    <property type="evidence" value="ECO:0007669"/>
    <property type="project" value="UniProtKB-SubCell"/>
</dbReference>
<reference evidence="10" key="1">
    <citation type="submission" date="2022-01" db="EMBL/GenBank/DDBJ databases">
        <title>Complete genome of Methanomicrobium antiquum DSM 21220.</title>
        <authorList>
            <person name="Chen S.-C."/>
            <person name="You Y.-T."/>
            <person name="Zhou Y.-Z."/>
            <person name="Lai M.-C."/>
        </authorList>
    </citation>
    <scope>NUCLEOTIDE SEQUENCE</scope>
    <source>
        <strain evidence="10">DSM 21220</strain>
    </source>
</reference>
<feature type="transmembrane region" description="Helical" evidence="7">
    <location>
        <begin position="56"/>
        <end position="75"/>
    </location>
</feature>
<feature type="transmembrane region" description="Helical" evidence="7">
    <location>
        <begin position="87"/>
        <end position="109"/>
    </location>
</feature>
<dbReference type="SUPFAM" id="SSF51735">
    <property type="entry name" value="NAD(P)-binding Rossmann-fold domains"/>
    <property type="match status" value="1"/>
</dbReference>
<dbReference type="GO" id="GO:1902600">
    <property type="term" value="P:proton transmembrane transport"/>
    <property type="evidence" value="ECO:0007669"/>
    <property type="project" value="InterPro"/>
</dbReference>
<evidence type="ECO:0000313" key="11">
    <source>
        <dbReference type="Proteomes" id="UP001218895"/>
    </source>
</evidence>
<dbReference type="InterPro" id="IPR006037">
    <property type="entry name" value="RCK_C"/>
</dbReference>
<evidence type="ECO:0000256" key="5">
    <source>
        <dbReference type="ARBA" id="ARBA00022989"/>
    </source>
</evidence>
<dbReference type="GO" id="GO:0008324">
    <property type="term" value="F:monoatomic cation transmembrane transporter activity"/>
    <property type="evidence" value="ECO:0007669"/>
    <property type="project" value="InterPro"/>
</dbReference>
<dbReference type="GeneID" id="79950877"/>
<evidence type="ECO:0000256" key="2">
    <source>
        <dbReference type="ARBA" id="ARBA00005551"/>
    </source>
</evidence>
<evidence type="ECO:0000256" key="3">
    <source>
        <dbReference type="ARBA" id="ARBA00022448"/>
    </source>
</evidence>
<evidence type="ECO:0000256" key="6">
    <source>
        <dbReference type="ARBA" id="ARBA00023136"/>
    </source>
</evidence>
<dbReference type="Gene3D" id="3.40.50.720">
    <property type="entry name" value="NAD(P)-binding Rossmann-like Domain"/>
    <property type="match status" value="1"/>
</dbReference>
<gene>
    <name evidence="10" type="ORF">L1994_10725</name>
</gene>
<dbReference type="Pfam" id="PF00999">
    <property type="entry name" value="Na_H_Exchanger"/>
    <property type="match status" value="1"/>
</dbReference>
<evidence type="ECO:0000259" key="8">
    <source>
        <dbReference type="PROSITE" id="PS51201"/>
    </source>
</evidence>
<feature type="transmembrane region" description="Helical" evidence="7">
    <location>
        <begin position="219"/>
        <end position="252"/>
    </location>
</feature>